<dbReference type="SMART" id="SM00663">
    <property type="entry name" value="RPOLA_N"/>
    <property type="match status" value="1"/>
</dbReference>
<comment type="function">
    <text evidence="1">DNA-dependent RNA polymerase catalyzes the transcription of DNA into RNA using the four ribonucleoside triphosphates as substrates.</text>
</comment>
<keyword evidence="12" id="KW-1185">Reference proteome</keyword>
<dbReference type="EMBL" id="JASCZI010181322">
    <property type="protein sequence ID" value="MED6181835.1"/>
    <property type="molecule type" value="Genomic_DNA"/>
</dbReference>
<comment type="similarity">
    <text evidence="2">Belongs to the RNA polymerase beta' chain family. RpoC1 subfamily.</text>
</comment>
<dbReference type="PANTHER" id="PTHR19376:SF54">
    <property type="entry name" value="DNA-DIRECTED RNA POLYMERASE SUBUNIT BETA"/>
    <property type="match status" value="1"/>
</dbReference>
<comment type="catalytic activity">
    <reaction evidence="8">
        <text>RNA(n) + a ribonucleoside 5'-triphosphate = RNA(n+1) + diphosphate</text>
        <dbReference type="Rhea" id="RHEA:21248"/>
        <dbReference type="Rhea" id="RHEA-COMP:14527"/>
        <dbReference type="Rhea" id="RHEA-COMP:17342"/>
        <dbReference type="ChEBI" id="CHEBI:33019"/>
        <dbReference type="ChEBI" id="CHEBI:61557"/>
        <dbReference type="ChEBI" id="CHEBI:140395"/>
        <dbReference type="EC" id="2.7.7.6"/>
    </reaction>
</comment>
<accession>A0ABU6WB84</accession>
<dbReference type="Gene3D" id="2.40.40.20">
    <property type="match status" value="1"/>
</dbReference>
<evidence type="ECO:0000256" key="9">
    <source>
        <dbReference type="SAM" id="Phobius"/>
    </source>
</evidence>
<dbReference type="Pfam" id="PF00623">
    <property type="entry name" value="RNA_pol_Rpb1_2"/>
    <property type="match status" value="1"/>
</dbReference>
<evidence type="ECO:0000256" key="7">
    <source>
        <dbReference type="ARBA" id="ARBA00023163"/>
    </source>
</evidence>
<evidence type="ECO:0000256" key="8">
    <source>
        <dbReference type="ARBA" id="ARBA00048552"/>
    </source>
</evidence>
<evidence type="ECO:0000256" key="4">
    <source>
        <dbReference type="ARBA" id="ARBA00022478"/>
    </source>
</evidence>
<dbReference type="InterPro" id="IPR000722">
    <property type="entry name" value="RNA_pol_asu"/>
</dbReference>
<reference evidence="11 12" key="1">
    <citation type="journal article" date="2023" name="Plants (Basel)">
        <title>Bridging the Gap: Combining Genomics and Transcriptomics Approaches to Understand Stylosanthes scabra, an Orphan Legume from the Brazilian Caatinga.</title>
        <authorList>
            <person name="Ferreira-Neto J.R.C."/>
            <person name="da Silva M.D."/>
            <person name="Binneck E."/>
            <person name="de Melo N.F."/>
            <person name="da Silva R.H."/>
            <person name="de Melo A.L.T.M."/>
            <person name="Pandolfi V."/>
            <person name="Bustamante F.O."/>
            <person name="Brasileiro-Vidal A.C."/>
            <person name="Benko-Iseppon A.M."/>
        </authorList>
    </citation>
    <scope>NUCLEOTIDE SEQUENCE [LARGE SCALE GENOMIC DNA]</scope>
    <source>
        <tissue evidence="11">Leaves</tissue>
    </source>
</reference>
<gene>
    <name evidence="11" type="primary">rpoC1</name>
    <name evidence="11" type="ORF">PIB30_023045</name>
</gene>
<keyword evidence="5 11" id="KW-0808">Transferase</keyword>
<dbReference type="GO" id="GO:0003899">
    <property type="term" value="F:DNA-directed RNA polymerase activity"/>
    <property type="evidence" value="ECO:0007669"/>
    <property type="project" value="UniProtKB-EC"/>
</dbReference>
<evidence type="ECO:0000256" key="6">
    <source>
        <dbReference type="ARBA" id="ARBA00022695"/>
    </source>
</evidence>
<dbReference type="GO" id="GO:0000428">
    <property type="term" value="C:DNA-directed RNA polymerase complex"/>
    <property type="evidence" value="ECO:0007669"/>
    <property type="project" value="UniProtKB-KW"/>
</dbReference>
<evidence type="ECO:0000256" key="3">
    <source>
        <dbReference type="ARBA" id="ARBA00012418"/>
    </source>
</evidence>
<dbReference type="InterPro" id="IPR045867">
    <property type="entry name" value="DNA-dir_RpoC_beta_prime"/>
</dbReference>
<feature type="transmembrane region" description="Helical" evidence="9">
    <location>
        <begin position="122"/>
        <end position="139"/>
    </location>
</feature>
<keyword evidence="9" id="KW-0812">Transmembrane</keyword>
<keyword evidence="4 11" id="KW-0240">DNA-directed RNA polymerase</keyword>
<dbReference type="SUPFAM" id="SSF64484">
    <property type="entry name" value="beta and beta-prime subunits of DNA dependent RNA-polymerase"/>
    <property type="match status" value="1"/>
</dbReference>
<dbReference type="InterPro" id="IPR006592">
    <property type="entry name" value="RNA_pol_N"/>
</dbReference>
<dbReference type="PANTHER" id="PTHR19376">
    <property type="entry name" value="DNA-DIRECTED RNA POLYMERASE"/>
    <property type="match status" value="1"/>
</dbReference>
<dbReference type="EC" id="2.7.7.6" evidence="3"/>
<evidence type="ECO:0000256" key="2">
    <source>
        <dbReference type="ARBA" id="ARBA00007207"/>
    </source>
</evidence>
<sequence length="141" mass="15917">MPHLVCAIVEWIRRVPNELAYLEKAFFFGRSISCLVLHGSTLQELRIILLKLILFLQGHPILLNRAPILHRLGIQAFQPILVEGQAICLRPLVCKGFSADFDGDQMAVHVPLSLEAQMEARLLMYTLVVPCLLIIISYVDD</sequence>
<comment type="caution">
    <text evidence="11">The sequence shown here is derived from an EMBL/GenBank/DDBJ whole genome shotgun (WGS) entry which is preliminary data.</text>
</comment>
<proteinExistence type="inferred from homology"/>
<evidence type="ECO:0000313" key="12">
    <source>
        <dbReference type="Proteomes" id="UP001341840"/>
    </source>
</evidence>
<evidence type="ECO:0000313" key="11">
    <source>
        <dbReference type="EMBL" id="MED6181835.1"/>
    </source>
</evidence>
<evidence type="ECO:0000256" key="1">
    <source>
        <dbReference type="ARBA" id="ARBA00004026"/>
    </source>
</evidence>
<feature type="domain" description="RNA polymerase N-terminal" evidence="10">
    <location>
        <begin position="2"/>
        <end position="134"/>
    </location>
</feature>
<name>A0ABU6WB84_9FABA</name>
<keyword evidence="9" id="KW-0472">Membrane</keyword>
<protein>
    <recommendedName>
        <fullName evidence="3">DNA-directed RNA polymerase</fullName>
        <ecNumber evidence="3">2.7.7.6</ecNumber>
    </recommendedName>
</protein>
<dbReference type="Proteomes" id="UP001341840">
    <property type="component" value="Unassembled WGS sequence"/>
</dbReference>
<keyword evidence="7" id="KW-0804">Transcription</keyword>
<keyword evidence="9" id="KW-1133">Transmembrane helix</keyword>
<evidence type="ECO:0000259" key="10">
    <source>
        <dbReference type="SMART" id="SM00663"/>
    </source>
</evidence>
<keyword evidence="6 11" id="KW-0548">Nucleotidyltransferase</keyword>
<organism evidence="11 12">
    <name type="scientific">Stylosanthes scabra</name>
    <dbReference type="NCBI Taxonomy" id="79078"/>
    <lineage>
        <taxon>Eukaryota</taxon>
        <taxon>Viridiplantae</taxon>
        <taxon>Streptophyta</taxon>
        <taxon>Embryophyta</taxon>
        <taxon>Tracheophyta</taxon>
        <taxon>Spermatophyta</taxon>
        <taxon>Magnoliopsida</taxon>
        <taxon>eudicotyledons</taxon>
        <taxon>Gunneridae</taxon>
        <taxon>Pentapetalae</taxon>
        <taxon>rosids</taxon>
        <taxon>fabids</taxon>
        <taxon>Fabales</taxon>
        <taxon>Fabaceae</taxon>
        <taxon>Papilionoideae</taxon>
        <taxon>50 kb inversion clade</taxon>
        <taxon>dalbergioids sensu lato</taxon>
        <taxon>Dalbergieae</taxon>
        <taxon>Pterocarpus clade</taxon>
        <taxon>Stylosanthes</taxon>
    </lineage>
</organism>
<evidence type="ECO:0000256" key="5">
    <source>
        <dbReference type="ARBA" id="ARBA00022679"/>
    </source>
</evidence>